<evidence type="ECO:0000256" key="1">
    <source>
        <dbReference type="ARBA" id="ARBA00000085"/>
    </source>
</evidence>
<dbReference type="Pfam" id="PF02518">
    <property type="entry name" value="HATPase_c"/>
    <property type="match status" value="1"/>
</dbReference>
<dbReference type="PANTHER" id="PTHR24421:SF10">
    <property type="entry name" value="NITRATE_NITRITE SENSOR PROTEIN NARQ"/>
    <property type="match status" value="1"/>
</dbReference>
<keyword evidence="3" id="KW-0597">Phosphoprotein</keyword>
<dbReference type="EC" id="2.7.13.3" evidence="2"/>
<reference evidence="13 14" key="1">
    <citation type="submission" date="2023-07" db="EMBL/GenBank/DDBJ databases">
        <title>Sorghum-associated microbial communities from plants grown in Nebraska, USA.</title>
        <authorList>
            <person name="Schachtman D."/>
        </authorList>
    </citation>
    <scope>NUCLEOTIDE SEQUENCE [LARGE SCALE GENOMIC DNA]</scope>
    <source>
        <strain evidence="13 14">3773</strain>
    </source>
</reference>
<dbReference type="PROSITE" id="PS50005">
    <property type="entry name" value="TPR"/>
    <property type="match status" value="2"/>
</dbReference>
<dbReference type="CDD" id="cd16917">
    <property type="entry name" value="HATPase_UhpB-NarQ-NarX-like"/>
    <property type="match status" value="1"/>
</dbReference>
<evidence type="ECO:0000259" key="12">
    <source>
        <dbReference type="PROSITE" id="PS50109"/>
    </source>
</evidence>
<comment type="caution">
    <text evidence="13">The sequence shown here is derived from an EMBL/GenBank/DDBJ whole genome shotgun (WGS) entry which is preliminary data.</text>
</comment>
<evidence type="ECO:0000256" key="11">
    <source>
        <dbReference type="SAM" id="SignalP"/>
    </source>
</evidence>
<dbReference type="Gene3D" id="1.20.5.1930">
    <property type="match status" value="1"/>
</dbReference>
<keyword evidence="10" id="KW-0812">Transmembrane</keyword>
<dbReference type="Proteomes" id="UP001255185">
    <property type="component" value="Unassembled WGS sequence"/>
</dbReference>
<dbReference type="PROSITE" id="PS50109">
    <property type="entry name" value="HIS_KIN"/>
    <property type="match status" value="1"/>
</dbReference>
<feature type="repeat" description="TPR" evidence="9">
    <location>
        <begin position="121"/>
        <end position="154"/>
    </location>
</feature>
<gene>
    <name evidence="13" type="ORF">J2X31_000387</name>
</gene>
<feature type="transmembrane region" description="Helical" evidence="10">
    <location>
        <begin position="391"/>
        <end position="411"/>
    </location>
</feature>
<name>A0ABU1TK76_9FLAO</name>
<evidence type="ECO:0000256" key="4">
    <source>
        <dbReference type="ARBA" id="ARBA00022679"/>
    </source>
</evidence>
<evidence type="ECO:0000256" key="10">
    <source>
        <dbReference type="SAM" id="Phobius"/>
    </source>
</evidence>
<feature type="chain" id="PRO_5047493908" description="histidine kinase" evidence="11">
    <location>
        <begin position="19"/>
        <end position="641"/>
    </location>
</feature>
<keyword evidence="9" id="KW-0802">TPR repeat</keyword>
<keyword evidence="11" id="KW-0732">Signal</keyword>
<feature type="domain" description="Histidine kinase" evidence="12">
    <location>
        <begin position="556"/>
        <end position="641"/>
    </location>
</feature>
<dbReference type="InterPro" id="IPR005467">
    <property type="entry name" value="His_kinase_dom"/>
</dbReference>
<keyword evidence="10" id="KW-0472">Membrane</keyword>
<evidence type="ECO:0000256" key="5">
    <source>
        <dbReference type="ARBA" id="ARBA00022741"/>
    </source>
</evidence>
<dbReference type="InterPro" id="IPR003594">
    <property type="entry name" value="HATPase_dom"/>
</dbReference>
<evidence type="ECO:0000256" key="3">
    <source>
        <dbReference type="ARBA" id="ARBA00022553"/>
    </source>
</evidence>
<evidence type="ECO:0000313" key="14">
    <source>
        <dbReference type="Proteomes" id="UP001255185"/>
    </source>
</evidence>
<comment type="catalytic activity">
    <reaction evidence="1">
        <text>ATP + protein L-histidine = ADP + protein N-phospho-L-histidine.</text>
        <dbReference type="EC" id="2.7.13.3"/>
    </reaction>
</comment>
<feature type="repeat" description="TPR" evidence="9">
    <location>
        <begin position="161"/>
        <end position="194"/>
    </location>
</feature>
<evidence type="ECO:0000256" key="9">
    <source>
        <dbReference type="PROSITE-ProRule" id="PRU00339"/>
    </source>
</evidence>
<dbReference type="InterPro" id="IPR050482">
    <property type="entry name" value="Sensor_HK_TwoCompSys"/>
</dbReference>
<keyword evidence="4" id="KW-0808">Transferase</keyword>
<dbReference type="Gene3D" id="1.25.40.10">
    <property type="entry name" value="Tetratricopeptide repeat domain"/>
    <property type="match status" value="1"/>
</dbReference>
<sequence>MRKLYILLFIFFNSLNFAQGLTVQKIDSLKKATTKGDVKNRCNSLLLLSDEYSNTDLNVALRYAKMSLENAKKAKNDTLLAISYNSIANAYQYKSKLDSALIFHQKALHHRKKIKDTIGMADSYNNLGIAYDSMGLFSESLHNYFRALYFYDKKKDLEKLAMTYTNIGIIYKTQKEYQKTFQYYKKANELYKKVKSDFGITVSSGNLGSILIDFGKYEESIKYSQIAKEGYEKMGYDRYVGYPVSNIAVVYDSLHRFEEANKNYIEAIKLHEKYLNSYEVANICNAYAKCLIKQEKFQESILISNKSKEFSKKVNAFFLEVNANQNLATANSKLGNFEEAYKYSNLYTTGIDSLFKTEKTKAIFELETKYNTEKKEKLLIQKEAEAKQRNALLIVLSILVISAILLGYLFYRQQKLKNRQQEQEFQLKSAIAQIETQNKLQDQRLSISRDLHDNIGAQLTFIISSVDNIKYVFDLENTKLDGKLQSISNFTKSTIVELRDTIWAMNNDEISFEDLKMRIFNFIEKAKIATEEIEFKFNIDDNLSQQKFTSVKGMNVYRTIQEAINNSIKYAKATEIRIDVKSIDDKINIIISDNGIGFDENAIVPGNGIQNIRKRIKDIGGTFTLQSELEKGTTISLTVPK</sequence>
<accession>A0ABU1TK76</accession>
<organism evidence="13 14">
    <name type="scientific">Flavobacterium arsenatis</name>
    <dbReference type="NCBI Taxonomy" id="1484332"/>
    <lineage>
        <taxon>Bacteria</taxon>
        <taxon>Pseudomonadati</taxon>
        <taxon>Bacteroidota</taxon>
        <taxon>Flavobacteriia</taxon>
        <taxon>Flavobacteriales</taxon>
        <taxon>Flavobacteriaceae</taxon>
        <taxon>Flavobacterium</taxon>
    </lineage>
</organism>
<keyword evidence="8" id="KW-0902">Two-component regulatory system</keyword>
<dbReference type="InterPro" id="IPR019734">
    <property type="entry name" value="TPR_rpt"/>
</dbReference>
<keyword evidence="5" id="KW-0547">Nucleotide-binding</keyword>
<dbReference type="InterPro" id="IPR011990">
    <property type="entry name" value="TPR-like_helical_dom_sf"/>
</dbReference>
<keyword evidence="14" id="KW-1185">Reference proteome</keyword>
<proteinExistence type="predicted"/>
<dbReference type="SMART" id="SM00028">
    <property type="entry name" value="TPR"/>
    <property type="match status" value="4"/>
</dbReference>
<dbReference type="InterPro" id="IPR011712">
    <property type="entry name" value="Sig_transdc_His_kin_sub3_dim/P"/>
</dbReference>
<evidence type="ECO:0000256" key="2">
    <source>
        <dbReference type="ARBA" id="ARBA00012438"/>
    </source>
</evidence>
<dbReference type="Pfam" id="PF13374">
    <property type="entry name" value="TPR_10"/>
    <property type="match status" value="1"/>
</dbReference>
<dbReference type="GO" id="GO:0016301">
    <property type="term" value="F:kinase activity"/>
    <property type="evidence" value="ECO:0007669"/>
    <property type="project" value="UniProtKB-KW"/>
</dbReference>
<keyword evidence="7" id="KW-0067">ATP-binding</keyword>
<dbReference type="SUPFAM" id="SSF55874">
    <property type="entry name" value="ATPase domain of HSP90 chaperone/DNA topoisomerase II/histidine kinase"/>
    <property type="match status" value="1"/>
</dbReference>
<dbReference type="Gene3D" id="3.30.565.10">
    <property type="entry name" value="Histidine kinase-like ATPase, C-terminal domain"/>
    <property type="match status" value="1"/>
</dbReference>
<dbReference type="Pfam" id="PF07730">
    <property type="entry name" value="HisKA_3"/>
    <property type="match status" value="1"/>
</dbReference>
<dbReference type="RefSeq" id="WP_310023949.1">
    <property type="nucleotide sequence ID" value="NZ_JAVDVI010000001.1"/>
</dbReference>
<evidence type="ECO:0000256" key="7">
    <source>
        <dbReference type="ARBA" id="ARBA00022840"/>
    </source>
</evidence>
<dbReference type="PANTHER" id="PTHR24421">
    <property type="entry name" value="NITRATE/NITRITE SENSOR PROTEIN NARX-RELATED"/>
    <property type="match status" value="1"/>
</dbReference>
<protein>
    <recommendedName>
        <fullName evidence="2">histidine kinase</fullName>
        <ecNumber evidence="2">2.7.13.3</ecNumber>
    </recommendedName>
</protein>
<evidence type="ECO:0000313" key="13">
    <source>
        <dbReference type="EMBL" id="MDR6966394.1"/>
    </source>
</evidence>
<dbReference type="SUPFAM" id="SSF48452">
    <property type="entry name" value="TPR-like"/>
    <property type="match status" value="2"/>
</dbReference>
<dbReference type="InterPro" id="IPR036890">
    <property type="entry name" value="HATPase_C_sf"/>
</dbReference>
<evidence type="ECO:0000256" key="8">
    <source>
        <dbReference type="ARBA" id="ARBA00023012"/>
    </source>
</evidence>
<dbReference type="EMBL" id="JAVDVI010000001">
    <property type="protein sequence ID" value="MDR6966394.1"/>
    <property type="molecule type" value="Genomic_DNA"/>
</dbReference>
<keyword evidence="10" id="KW-1133">Transmembrane helix</keyword>
<feature type="signal peptide" evidence="11">
    <location>
        <begin position="1"/>
        <end position="18"/>
    </location>
</feature>
<keyword evidence="6 13" id="KW-0418">Kinase</keyword>
<evidence type="ECO:0000256" key="6">
    <source>
        <dbReference type="ARBA" id="ARBA00022777"/>
    </source>
</evidence>